<dbReference type="SUPFAM" id="SSF52821">
    <property type="entry name" value="Rhodanese/Cell cycle control phosphatase"/>
    <property type="match status" value="1"/>
</dbReference>
<evidence type="ECO:0000313" key="5">
    <source>
        <dbReference type="Proteomes" id="UP001474421"/>
    </source>
</evidence>
<sequence>MTAATDTRSVRRKSSSSSPPPRKRPREKQSERARTSASLSLSLFPARRQVLPVASGGESREEFWRGTEYERSCSGAAASHALASKRESANSAAGQGSEEEATERDREGLRTDRACQGHQEKRMPGCCDVEMISLPLPDRDDGVEVCLFTSAGLELKDHLPFPPQSHLKTKVDCSTKKKYASAKKKAFALFVKAKEVEVDMPACQRAISWRCCQQTFKDLTGIHRHVASQHSGDVGQQASVILKQMAGIGINPASVDETSRPSKTLDRNRDVIYKLPDISHIDTNEMKSEVGEVLLYYCYCEVADPVGLCMWQKALCQHLHLTGKVRIASEGINGTVGGSRTSTNLYMGAMLSHPLFKDILTKEDFKTSVGGAHCFPDLRIGVFEEIVPMGIHPEKISYKETGIRLAPKEFHTEVEKYLSQSRDAQMDTILLDCRNFYESKIGHFQGCLAPNIRKFSYFPIYIDENLDLFRGKRVLMYCTGGIRCERSSAYLRSKGVCTEVYHLKGGIHKYLEEFPDGFYRGKLFVFDERYAISSNSDIISACRYCGTLWDQYRLCSTQLCRQLVLTCQRCQQKGFTACCPLCQEKGLALASAPSGQTFKEECECTGTRQRVPVERHLTTPEVTLPHDCLKCQF</sequence>
<evidence type="ECO:0000259" key="3">
    <source>
        <dbReference type="PROSITE" id="PS50206"/>
    </source>
</evidence>
<dbReference type="PANTHER" id="PTHR43268:SF6">
    <property type="entry name" value="THIOSULFATE SULFURTRANSFERASE_RHODANESE-LIKE DOMAIN-CONTAINING PROTEIN 2"/>
    <property type="match status" value="1"/>
</dbReference>
<dbReference type="Pfam" id="PF23949">
    <property type="entry name" value="TSTD2_N"/>
    <property type="match status" value="1"/>
</dbReference>
<dbReference type="InterPro" id="IPR057944">
    <property type="entry name" value="TSTD2_N"/>
</dbReference>
<proteinExistence type="predicted"/>
<dbReference type="Gene3D" id="3.30.70.100">
    <property type="match status" value="1"/>
</dbReference>
<dbReference type="PROSITE" id="PS50206">
    <property type="entry name" value="RHODANESE_3"/>
    <property type="match status" value="1"/>
</dbReference>
<dbReference type="SMART" id="SM00450">
    <property type="entry name" value="RHOD"/>
    <property type="match status" value="1"/>
</dbReference>
<dbReference type="EMBL" id="JAOTOJ010000002">
    <property type="protein sequence ID" value="KAK9407974.1"/>
    <property type="molecule type" value="Genomic_DNA"/>
</dbReference>
<evidence type="ECO:0000256" key="1">
    <source>
        <dbReference type="ARBA" id="ARBA00069711"/>
    </source>
</evidence>
<accession>A0AAW1C0B5</accession>
<comment type="caution">
    <text evidence="4">The sequence shown here is derived from an EMBL/GenBank/DDBJ whole genome shotgun (WGS) entry which is preliminary data.</text>
</comment>
<dbReference type="InterPro" id="IPR036873">
    <property type="entry name" value="Rhodanese-like_dom_sf"/>
</dbReference>
<dbReference type="Pfam" id="PF12368">
    <property type="entry name" value="Rhodanese_C"/>
    <property type="match status" value="1"/>
</dbReference>
<dbReference type="Pfam" id="PF00581">
    <property type="entry name" value="Rhodanese"/>
    <property type="match status" value="1"/>
</dbReference>
<evidence type="ECO:0000313" key="4">
    <source>
        <dbReference type="EMBL" id="KAK9407974.1"/>
    </source>
</evidence>
<dbReference type="Proteomes" id="UP001474421">
    <property type="component" value="Unassembled WGS sequence"/>
</dbReference>
<dbReference type="Pfam" id="PF17773">
    <property type="entry name" value="UPF0176_N"/>
    <property type="match status" value="1"/>
</dbReference>
<dbReference type="Gene3D" id="3.40.250.10">
    <property type="entry name" value="Rhodanese-like domain"/>
    <property type="match status" value="1"/>
</dbReference>
<feature type="region of interest" description="Disordered" evidence="2">
    <location>
        <begin position="80"/>
        <end position="111"/>
    </location>
</feature>
<dbReference type="InterPro" id="IPR020936">
    <property type="entry name" value="TrhO"/>
</dbReference>
<feature type="region of interest" description="Disordered" evidence="2">
    <location>
        <begin position="1"/>
        <end position="66"/>
    </location>
</feature>
<organism evidence="4 5">
    <name type="scientific">Crotalus adamanteus</name>
    <name type="common">Eastern diamondback rattlesnake</name>
    <dbReference type="NCBI Taxonomy" id="8729"/>
    <lineage>
        <taxon>Eukaryota</taxon>
        <taxon>Metazoa</taxon>
        <taxon>Chordata</taxon>
        <taxon>Craniata</taxon>
        <taxon>Vertebrata</taxon>
        <taxon>Euteleostomi</taxon>
        <taxon>Lepidosauria</taxon>
        <taxon>Squamata</taxon>
        <taxon>Bifurcata</taxon>
        <taxon>Unidentata</taxon>
        <taxon>Episquamata</taxon>
        <taxon>Toxicofera</taxon>
        <taxon>Serpentes</taxon>
        <taxon>Colubroidea</taxon>
        <taxon>Viperidae</taxon>
        <taxon>Crotalinae</taxon>
        <taxon>Crotalus</taxon>
    </lineage>
</organism>
<gene>
    <name evidence="4" type="ORF">NXF25_006748</name>
</gene>
<dbReference type="InterPro" id="IPR040503">
    <property type="entry name" value="TRHO_N"/>
</dbReference>
<feature type="domain" description="Rhodanese" evidence="3">
    <location>
        <begin position="424"/>
        <end position="519"/>
    </location>
</feature>
<dbReference type="AlphaFoldDB" id="A0AAW1C0B5"/>
<dbReference type="InterPro" id="IPR001763">
    <property type="entry name" value="Rhodanese-like_dom"/>
</dbReference>
<name>A0AAW1C0B5_CROAD</name>
<keyword evidence="5" id="KW-1185">Reference proteome</keyword>
<reference evidence="4 5" key="1">
    <citation type="journal article" date="2024" name="Proc. Natl. Acad. Sci. U.S.A.">
        <title>The genetic regulatory architecture and epigenomic basis for age-related changes in rattlesnake venom.</title>
        <authorList>
            <person name="Hogan M.P."/>
            <person name="Holding M.L."/>
            <person name="Nystrom G.S."/>
            <person name="Colston T.J."/>
            <person name="Bartlett D.A."/>
            <person name="Mason A.J."/>
            <person name="Ellsworth S.A."/>
            <person name="Rautsaw R.M."/>
            <person name="Lawrence K.C."/>
            <person name="Strickland J.L."/>
            <person name="He B."/>
            <person name="Fraser P."/>
            <person name="Margres M.J."/>
            <person name="Gilbert D.M."/>
            <person name="Gibbs H.L."/>
            <person name="Parkinson C.L."/>
            <person name="Rokyta D.R."/>
        </authorList>
    </citation>
    <scope>NUCLEOTIDE SEQUENCE [LARGE SCALE GENOMIC DNA]</scope>
    <source>
        <strain evidence="4">DRR0105</strain>
    </source>
</reference>
<dbReference type="PANTHER" id="PTHR43268">
    <property type="entry name" value="THIOSULFATE SULFURTRANSFERASE/RHODANESE-LIKE DOMAIN-CONTAINING PROTEIN 2"/>
    <property type="match status" value="1"/>
</dbReference>
<dbReference type="FunFam" id="3.40.250.10:FF:000022">
    <property type="entry name" value="Thiosulfate sulfurtransferase/rhodanese-like domain-containing protein 2"/>
    <property type="match status" value="1"/>
</dbReference>
<evidence type="ECO:0000256" key="2">
    <source>
        <dbReference type="SAM" id="MobiDB-lite"/>
    </source>
</evidence>
<dbReference type="CDD" id="cd01518">
    <property type="entry name" value="RHOD_YceA"/>
    <property type="match status" value="1"/>
</dbReference>
<protein>
    <recommendedName>
        <fullName evidence="1">Thiosulfate sulfurtransferase/rhodanese-like domain-containing protein 2</fullName>
    </recommendedName>
</protein>
<dbReference type="InterPro" id="IPR022111">
    <property type="entry name" value="Rhodanese_C"/>
</dbReference>